<protein>
    <submittedName>
        <fullName evidence="1">Fibronectin type III domain-containing protein</fullName>
    </submittedName>
</protein>
<name>A0ABW5LJG8_9FLAO</name>
<evidence type="ECO:0000313" key="2">
    <source>
        <dbReference type="Proteomes" id="UP001597319"/>
    </source>
</evidence>
<dbReference type="PROSITE" id="PS51257">
    <property type="entry name" value="PROKAR_LIPOPROTEIN"/>
    <property type="match status" value="1"/>
</dbReference>
<gene>
    <name evidence="1" type="ORF">ACFSR1_19895</name>
</gene>
<evidence type="ECO:0000313" key="1">
    <source>
        <dbReference type="EMBL" id="MFD2564950.1"/>
    </source>
</evidence>
<accession>A0ABW5LJG8</accession>
<dbReference type="Proteomes" id="UP001597319">
    <property type="component" value="Unassembled WGS sequence"/>
</dbReference>
<sequence>MKKLFTFLCISCMLISCSESDIFSDINDNENQNAIYDAPYVRSYTTYTSQTSVTLNGFINHENVVFQEPDTYAVGFIFRTGDAQDSSNDQVIEFEEEVAYYNGFYKFNRTITNLDPNTTYYYTAFTKNGPTEETDWESFTTSAIACTYDRDNYYNISGTWRDANVEITNPSCCGDGNVGFRFGIWPDIFQINFNEISVEYPKTGQYFGVDYEFVGTHIERDLVKSTNQVLIDNTDSTPETELFVENDGQRITLIFCDTKLRNGDILNGKVSVAIPAN</sequence>
<dbReference type="RefSeq" id="WP_378294800.1">
    <property type="nucleotide sequence ID" value="NZ_JBHULE010000035.1"/>
</dbReference>
<comment type="caution">
    <text evidence="1">The sequence shown here is derived from an EMBL/GenBank/DDBJ whole genome shotgun (WGS) entry which is preliminary data.</text>
</comment>
<keyword evidence="2" id="KW-1185">Reference proteome</keyword>
<reference evidence="2" key="1">
    <citation type="journal article" date="2019" name="Int. J. Syst. Evol. Microbiol.">
        <title>The Global Catalogue of Microorganisms (GCM) 10K type strain sequencing project: providing services to taxonomists for standard genome sequencing and annotation.</title>
        <authorList>
            <consortium name="The Broad Institute Genomics Platform"/>
            <consortium name="The Broad Institute Genome Sequencing Center for Infectious Disease"/>
            <person name="Wu L."/>
            <person name="Ma J."/>
        </authorList>
    </citation>
    <scope>NUCLEOTIDE SEQUENCE [LARGE SCALE GENOMIC DNA]</scope>
    <source>
        <strain evidence="2">KCTC 52274</strain>
    </source>
</reference>
<organism evidence="1 2">
    <name type="scientific">Aquimarina rubra</name>
    <dbReference type="NCBI Taxonomy" id="1920033"/>
    <lineage>
        <taxon>Bacteria</taxon>
        <taxon>Pseudomonadati</taxon>
        <taxon>Bacteroidota</taxon>
        <taxon>Flavobacteriia</taxon>
        <taxon>Flavobacteriales</taxon>
        <taxon>Flavobacteriaceae</taxon>
        <taxon>Aquimarina</taxon>
    </lineage>
</organism>
<dbReference type="EMBL" id="JBHULE010000035">
    <property type="protein sequence ID" value="MFD2564950.1"/>
    <property type="molecule type" value="Genomic_DNA"/>
</dbReference>
<proteinExistence type="predicted"/>